<organism evidence="7 8">
    <name type="scientific">Phoenix dactylifera</name>
    <name type="common">Date palm</name>
    <dbReference type="NCBI Taxonomy" id="42345"/>
    <lineage>
        <taxon>Eukaryota</taxon>
        <taxon>Viridiplantae</taxon>
        <taxon>Streptophyta</taxon>
        <taxon>Embryophyta</taxon>
        <taxon>Tracheophyta</taxon>
        <taxon>Spermatophyta</taxon>
        <taxon>Magnoliopsida</taxon>
        <taxon>Liliopsida</taxon>
        <taxon>Arecaceae</taxon>
        <taxon>Coryphoideae</taxon>
        <taxon>Phoeniceae</taxon>
        <taxon>Phoenix</taxon>
    </lineage>
</organism>
<keyword evidence="3" id="KW-0460">Magnesium</keyword>
<reference evidence="8" key="1">
    <citation type="submission" date="2025-08" db="UniProtKB">
        <authorList>
            <consortium name="RefSeq"/>
        </authorList>
    </citation>
    <scope>IDENTIFICATION</scope>
    <source>
        <tissue evidence="8">Young leaves</tissue>
    </source>
</reference>
<dbReference type="InterPro" id="IPR036965">
    <property type="entry name" value="Terpene_synth_N_sf"/>
</dbReference>
<sequence>MTNTGTRIESFQRQAIITQESHSNQIIPYGYGSNKLDGSVAFRANRQPSVQYQKVVLQKVPEKQRFQDLEHSSIMGICQQDEAENLENDEHRLDDLWKEMSLDMECSKNPNYVEPAAVQEEEEECKHLPVLQDDLGIVCRICEVIQRSIDTIFEYQWAKAPRAARTLMSRSRNTKDEGFMQEEETEEDLIGVIEVELASIETCLMDTAALFEALMLVDLMERLGIQRYFEHQIRRILRTSYMQWDDKYGLNDAKTTVLAFRLLRLHGYPVSAGVLMALEEGKRSFYECFSVDSPTNISAMLNLYRCSQTGFPSESKIMGEAQEFARSQLLNVLSEGNPTLLQANNLGMEVNFALELPHRRLMPRLESRSLIKQLWPGNESTRKYLKLAKLDLQKLQKLYQQELEELERWWQRFGFDEVKCGRKRLGQSYFVVAPTIYEPQFSSFRLAYAKGAVLITILDDLFDDKSNDLQELRRLNETFTRWDSSLINDLPQHKLVFEGIDGTYLELAAEANRVQGRDILPIFKHMWAECAACFLKEAEWMHSERIPTYEEYMQCTKVSIGAKIITWTSAFLLGEKITDEMLRHIGPDSRFTDLVSVVCRLSNDLASSSRELEEGKLTTGVGCYMRDHPGCTQEEAVVGLANVIELACQELEWDSRRRTRRARRWSASTRRKQRETRRKDFRSPESGSRSMIWTKRSTDSTARIELGGFSFPSLFLLYFFSSLPLSPEPSLPPFPHFSRSFLSLFTSFTL</sequence>
<accession>A0A8B8ZHY8</accession>
<dbReference type="PANTHER" id="PTHR31739">
    <property type="entry name" value="ENT-COPALYL DIPHOSPHATE SYNTHASE, CHLOROPLASTIC"/>
    <property type="match status" value="1"/>
</dbReference>
<feature type="domain" description="Terpene synthase N-terminal" evidence="5">
    <location>
        <begin position="184"/>
        <end position="354"/>
    </location>
</feature>
<feature type="compositionally biased region" description="Basic residues" evidence="4">
    <location>
        <begin position="664"/>
        <end position="676"/>
    </location>
</feature>
<dbReference type="SUPFAM" id="SSF48239">
    <property type="entry name" value="Terpenoid cyclases/Protein prenyltransferases"/>
    <property type="match status" value="1"/>
</dbReference>
<dbReference type="Proteomes" id="UP000228380">
    <property type="component" value="Unplaced"/>
</dbReference>
<proteinExistence type="predicted"/>
<comment type="cofactor">
    <cofactor evidence="1">
        <name>Mg(2+)</name>
        <dbReference type="ChEBI" id="CHEBI:18420"/>
    </cofactor>
</comment>
<dbReference type="RefSeq" id="XP_038973785.1">
    <property type="nucleotide sequence ID" value="XM_039117857.1"/>
</dbReference>
<evidence type="ECO:0000256" key="1">
    <source>
        <dbReference type="ARBA" id="ARBA00001946"/>
    </source>
</evidence>
<evidence type="ECO:0000256" key="3">
    <source>
        <dbReference type="ARBA" id="ARBA00022842"/>
    </source>
</evidence>
<dbReference type="SFLD" id="SFLDG01019">
    <property type="entry name" value="Terpene_Cyclase_Like_1_C_Termi"/>
    <property type="match status" value="1"/>
</dbReference>
<dbReference type="Gene3D" id="1.50.10.130">
    <property type="entry name" value="Terpene synthase, N-terminal domain"/>
    <property type="match status" value="1"/>
</dbReference>
<keyword evidence="2" id="KW-0479">Metal-binding</keyword>
<evidence type="ECO:0000313" key="7">
    <source>
        <dbReference type="Proteomes" id="UP000228380"/>
    </source>
</evidence>
<dbReference type="SUPFAM" id="SSF48576">
    <property type="entry name" value="Terpenoid synthases"/>
    <property type="match status" value="1"/>
</dbReference>
<dbReference type="Pfam" id="PF01397">
    <property type="entry name" value="Terpene_synth"/>
    <property type="match status" value="1"/>
</dbReference>
<name>A0A8B8ZHY8_PHODC</name>
<dbReference type="OrthoDB" id="1936865at2759"/>
<feature type="region of interest" description="Disordered" evidence="4">
    <location>
        <begin position="664"/>
        <end position="689"/>
    </location>
</feature>
<feature type="domain" description="Terpene synthase metal-binding" evidence="6">
    <location>
        <begin position="416"/>
        <end position="646"/>
    </location>
</feature>
<dbReference type="AlphaFoldDB" id="A0A8B8ZHY8"/>
<dbReference type="GeneID" id="120105427"/>
<protein>
    <submittedName>
        <fullName evidence="8">Bifunctional levopimaradiene synthase, chloroplastic-like</fullName>
    </submittedName>
</protein>
<dbReference type="SFLD" id="SFLDS00005">
    <property type="entry name" value="Isoprenoid_Synthase_Type_I"/>
    <property type="match status" value="1"/>
</dbReference>
<dbReference type="GO" id="GO:0000287">
    <property type="term" value="F:magnesium ion binding"/>
    <property type="evidence" value="ECO:0007669"/>
    <property type="project" value="InterPro"/>
</dbReference>
<dbReference type="GO" id="GO:0010333">
    <property type="term" value="F:terpene synthase activity"/>
    <property type="evidence" value="ECO:0007669"/>
    <property type="project" value="InterPro"/>
</dbReference>
<evidence type="ECO:0000313" key="8">
    <source>
        <dbReference type="RefSeq" id="XP_038973785.1"/>
    </source>
</evidence>
<dbReference type="InterPro" id="IPR034741">
    <property type="entry name" value="Terpene_cyclase-like_1_C"/>
</dbReference>
<gene>
    <name evidence="8" type="primary">LOC120105427</name>
</gene>
<dbReference type="PANTHER" id="PTHR31739:SF25">
    <property type="entry name" value="(E,E)-GERANYLLINALOOL SYNTHASE"/>
    <property type="match status" value="1"/>
</dbReference>
<evidence type="ECO:0000259" key="6">
    <source>
        <dbReference type="Pfam" id="PF03936"/>
    </source>
</evidence>
<evidence type="ECO:0000259" key="5">
    <source>
        <dbReference type="Pfam" id="PF01397"/>
    </source>
</evidence>
<dbReference type="InterPro" id="IPR050148">
    <property type="entry name" value="Terpene_synthase-like"/>
</dbReference>
<evidence type="ECO:0000256" key="2">
    <source>
        <dbReference type="ARBA" id="ARBA00022723"/>
    </source>
</evidence>
<dbReference type="Pfam" id="PF03936">
    <property type="entry name" value="Terpene_synth_C"/>
    <property type="match status" value="1"/>
</dbReference>
<dbReference type="KEGG" id="pda:120105427"/>
<dbReference type="InterPro" id="IPR008930">
    <property type="entry name" value="Terpenoid_cyclase/PrenylTrfase"/>
</dbReference>
<dbReference type="GO" id="GO:0016102">
    <property type="term" value="P:diterpenoid biosynthetic process"/>
    <property type="evidence" value="ECO:0007669"/>
    <property type="project" value="TreeGrafter"/>
</dbReference>
<evidence type="ECO:0000256" key="4">
    <source>
        <dbReference type="SAM" id="MobiDB-lite"/>
    </source>
</evidence>
<dbReference type="InterPro" id="IPR001906">
    <property type="entry name" value="Terpene_synth_N"/>
</dbReference>
<dbReference type="InterPro" id="IPR008949">
    <property type="entry name" value="Isoprenoid_synthase_dom_sf"/>
</dbReference>
<keyword evidence="7" id="KW-1185">Reference proteome</keyword>
<dbReference type="Gene3D" id="1.10.600.10">
    <property type="entry name" value="Farnesyl Diphosphate Synthase"/>
    <property type="match status" value="1"/>
</dbReference>
<dbReference type="InterPro" id="IPR005630">
    <property type="entry name" value="Terpene_synthase_metal-bd"/>
</dbReference>